<sequence>MNKTIGILALVLGIGIMTFTNPNQQQYVQYASEQIIRELPQDFCNNSQLKKWFDFANQNLSQLCQSGLGLGLNLGKESVKQIIDNNTQRQNLILLSLYTTNIANRQYQTAGLFGKFITFKKTE</sequence>
<dbReference type="eggNOG" id="ENOG5032XF8">
    <property type="taxonomic scope" value="Bacteria"/>
</dbReference>
<proteinExistence type="predicted"/>
<gene>
    <name evidence="1" type="ordered locus">Sta7437_3965</name>
</gene>
<dbReference type="EMBL" id="CP003653">
    <property type="protein sequence ID" value="AFZ37447.1"/>
    <property type="molecule type" value="Genomic_DNA"/>
</dbReference>
<name>K9Y0I2_STAC7</name>
<dbReference type="HOGENOM" id="CLU_153663_0_0_3"/>
<dbReference type="STRING" id="111780.Sta7437_3965"/>
<dbReference type="OrthoDB" id="573423at2"/>
<evidence type="ECO:0008006" key="3">
    <source>
        <dbReference type="Google" id="ProtNLM"/>
    </source>
</evidence>
<organism evidence="1 2">
    <name type="scientific">Stanieria cyanosphaera (strain ATCC 29371 / PCC 7437)</name>
    <dbReference type="NCBI Taxonomy" id="111780"/>
    <lineage>
        <taxon>Bacteria</taxon>
        <taxon>Bacillati</taxon>
        <taxon>Cyanobacteriota</taxon>
        <taxon>Cyanophyceae</taxon>
        <taxon>Pleurocapsales</taxon>
        <taxon>Dermocarpellaceae</taxon>
        <taxon>Stanieria</taxon>
    </lineage>
</organism>
<reference evidence="2" key="1">
    <citation type="journal article" date="2013" name="Proc. Natl. Acad. Sci. U.S.A.">
        <title>Improving the coverage of the cyanobacterial phylum using diversity-driven genome sequencing.</title>
        <authorList>
            <person name="Shih P.M."/>
            <person name="Wu D."/>
            <person name="Latifi A."/>
            <person name="Axen S.D."/>
            <person name="Fewer D.P."/>
            <person name="Talla E."/>
            <person name="Calteau A."/>
            <person name="Cai F."/>
            <person name="Tandeau de Marsac N."/>
            <person name="Rippka R."/>
            <person name="Herdman M."/>
            <person name="Sivonen K."/>
            <person name="Coursin T."/>
            <person name="Laurent T."/>
            <person name="Goodwin L."/>
            <person name="Nolan M."/>
            <person name="Davenport K.W."/>
            <person name="Han C.S."/>
            <person name="Rubin E.M."/>
            <person name="Eisen J.A."/>
            <person name="Woyke T."/>
            <person name="Gugger M."/>
            <person name="Kerfeld C.A."/>
        </authorList>
    </citation>
    <scope>NUCLEOTIDE SEQUENCE [LARGE SCALE GENOMIC DNA]</scope>
    <source>
        <strain evidence="2">ATCC 29371 / PCC 7437</strain>
    </source>
</reference>
<dbReference type="Proteomes" id="UP000010473">
    <property type="component" value="Chromosome"/>
</dbReference>
<dbReference type="InterPro" id="IPR025578">
    <property type="entry name" value="DUF4359"/>
</dbReference>
<keyword evidence="2" id="KW-1185">Reference proteome</keyword>
<evidence type="ECO:0000313" key="2">
    <source>
        <dbReference type="Proteomes" id="UP000010473"/>
    </source>
</evidence>
<dbReference type="Pfam" id="PF14271">
    <property type="entry name" value="DUF4359"/>
    <property type="match status" value="1"/>
</dbReference>
<accession>K9Y0I2</accession>
<dbReference type="RefSeq" id="WP_015195106.1">
    <property type="nucleotide sequence ID" value="NC_019748.1"/>
</dbReference>
<dbReference type="KEGG" id="scs:Sta7437_3965"/>
<evidence type="ECO:0000313" key="1">
    <source>
        <dbReference type="EMBL" id="AFZ37447.1"/>
    </source>
</evidence>
<protein>
    <recommendedName>
        <fullName evidence="3">DUF4359 domain-containing protein</fullName>
    </recommendedName>
</protein>
<dbReference type="AlphaFoldDB" id="K9Y0I2"/>